<proteinExistence type="predicted"/>
<dbReference type="STRING" id="1005928.SAMN04487859_112105"/>
<organism evidence="2 3">
    <name type="scientific">Roseovarius lutimaris</name>
    <dbReference type="NCBI Taxonomy" id="1005928"/>
    <lineage>
        <taxon>Bacteria</taxon>
        <taxon>Pseudomonadati</taxon>
        <taxon>Pseudomonadota</taxon>
        <taxon>Alphaproteobacteria</taxon>
        <taxon>Rhodobacterales</taxon>
        <taxon>Roseobacteraceae</taxon>
        <taxon>Roseovarius</taxon>
    </lineage>
</organism>
<dbReference type="EMBL" id="FOVP01000012">
    <property type="protein sequence ID" value="SFN98045.1"/>
    <property type="molecule type" value="Genomic_DNA"/>
</dbReference>
<accession>A0A1I5DFM6</accession>
<keyword evidence="3" id="KW-1185">Reference proteome</keyword>
<feature type="region of interest" description="Disordered" evidence="1">
    <location>
        <begin position="53"/>
        <end position="72"/>
    </location>
</feature>
<protein>
    <recommendedName>
        <fullName evidence="4">EF-hand domain-containing protein</fullName>
    </recommendedName>
</protein>
<sequence>MCSKANGMLSLDEFAVLQAAFMRPMTVRAFQMHDIDGDSQVIAAEMAAMMQSQMAGPLQEMPGTGQGMMSDN</sequence>
<name>A0A1I5DFM6_9RHOB</name>
<reference evidence="3" key="1">
    <citation type="submission" date="2016-10" db="EMBL/GenBank/DDBJ databases">
        <authorList>
            <person name="Varghese N."/>
            <person name="Submissions S."/>
        </authorList>
    </citation>
    <scope>NUCLEOTIDE SEQUENCE [LARGE SCALE GENOMIC DNA]</scope>
    <source>
        <strain evidence="3">DSM 28463</strain>
    </source>
</reference>
<dbReference type="Gene3D" id="1.10.238.10">
    <property type="entry name" value="EF-hand"/>
    <property type="match status" value="1"/>
</dbReference>
<gene>
    <name evidence="2" type="ORF">SAMN04487859_112105</name>
</gene>
<evidence type="ECO:0008006" key="4">
    <source>
        <dbReference type="Google" id="ProtNLM"/>
    </source>
</evidence>
<dbReference type="InterPro" id="IPR011992">
    <property type="entry name" value="EF-hand-dom_pair"/>
</dbReference>
<dbReference type="AlphaFoldDB" id="A0A1I5DFM6"/>
<dbReference type="Proteomes" id="UP000198599">
    <property type="component" value="Unassembled WGS sequence"/>
</dbReference>
<evidence type="ECO:0000313" key="3">
    <source>
        <dbReference type="Proteomes" id="UP000198599"/>
    </source>
</evidence>
<evidence type="ECO:0000256" key="1">
    <source>
        <dbReference type="SAM" id="MobiDB-lite"/>
    </source>
</evidence>
<dbReference type="SUPFAM" id="SSF47473">
    <property type="entry name" value="EF-hand"/>
    <property type="match status" value="1"/>
</dbReference>
<evidence type="ECO:0000313" key="2">
    <source>
        <dbReference type="EMBL" id="SFN98045.1"/>
    </source>
</evidence>